<comment type="caution">
    <text evidence="2">The sequence shown here is derived from an EMBL/GenBank/DDBJ whole genome shotgun (WGS) entry which is preliminary data.</text>
</comment>
<gene>
    <name evidence="2" type="ORF">CTEN210_09116</name>
</gene>
<evidence type="ECO:0000313" key="3">
    <source>
        <dbReference type="Proteomes" id="UP001054902"/>
    </source>
</evidence>
<dbReference type="AlphaFoldDB" id="A0AAD3H6X1"/>
<keyword evidence="1" id="KW-0732">Signal</keyword>
<dbReference type="Proteomes" id="UP001054902">
    <property type="component" value="Unassembled WGS sequence"/>
</dbReference>
<dbReference type="EMBL" id="BLLK01000045">
    <property type="protein sequence ID" value="GFH52640.1"/>
    <property type="molecule type" value="Genomic_DNA"/>
</dbReference>
<dbReference type="Pfam" id="PF10718">
    <property type="entry name" value="Ycf34"/>
    <property type="match status" value="1"/>
</dbReference>
<name>A0AAD3H6X1_9STRA</name>
<feature type="signal peptide" evidence="1">
    <location>
        <begin position="1"/>
        <end position="19"/>
    </location>
</feature>
<dbReference type="InterPro" id="IPR019656">
    <property type="entry name" value="Uncharacterised_Ycf34"/>
</dbReference>
<evidence type="ECO:0000256" key="1">
    <source>
        <dbReference type="SAM" id="SignalP"/>
    </source>
</evidence>
<keyword evidence="3" id="KW-1185">Reference proteome</keyword>
<sequence>MQFLYFLVLISYLALFVDAFSASHDSRITRGTREQEQSRGRRITSNVSSLIISKASHILSQQSSTSLNCICINCAKVTNCKAYHFVESKHSQPHMNDEPSFTPQDGSPTIHVNIRTTRSEEEMARIWAEHIEQTKRAEEKDSRNQEGKLMGENTYDLSVKTTYEYDVVACDDYEEDMGIWVRNMPEEIRKANPDFVPT</sequence>
<organism evidence="2 3">
    <name type="scientific">Chaetoceros tenuissimus</name>
    <dbReference type="NCBI Taxonomy" id="426638"/>
    <lineage>
        <taxon>Eukaryota</taxon>
        <taxon>Sar</taxon>
        <taxon>Stramenopiles</taxon>
        <taxon>Ochrophyta</taxon>
        <taxon>Bacillariophyta</taxon>
        <taxon>Coscinodiscophyceae</taxon>
        <taxon>Chaetocerotophycidae</taxon>
        <taxon>Chaetocerotales</taxon>
        <taxon>Chaetocerotaceae</taxon>
        <taxon>Chaetoceros</taxon>
    </lineage>
</organism>
<evidence type="ECO:0000313" key="2">
    <source>
        <dbReference type="EMBL" id="GFH52640.1"/>
    </source>
</evidence>
<accession>A0AAD3H6X1</accession>
<proteinExistence type="predicted"/>
<reference evidence="2 3" key="1">
    <citation type="journal article" date="2021" name="Sci. Rep.">
        <title>The genome of the diatom Chaetoceros tenuissimus carries an ancient integrated fragment of an extant virus.</title>
        <authorList>
            <person name="Hongo Y."/>
            <person name="Kimura K."/>
            <person name="Takaki Y."/>
            <person name="Yoshida Y."/>
            <person name="Baba S."/>
            <person name="Kobayashi G."/>
            <person name="Nagasaki K."/>
            <person name="Hano T."/>
            <person name="Tomaru Y."/>
        </authorList>
    </citation>
    <scope>NUCLEOTIDE SEQUENCE [LARGE SCALE GENOMIC DNA]</scope>
    <source>
        <strain evidence="2 3">NIES-3715</strain>
    </source>
</reference>
<feature type="chain" id="PRO_5042012240" evidence="1">
    <location>
        <begin position="20"/>
        <end position="198"/>
    </location>
</feature>
<protein>
    <submittedName>
        <fullName evidence="2">Uncharacterized protein</fullName>
    </submittedName>
</protein>